<dbReference type="EMBL" id="JAHLQT010028808">
    <property type="protein sequence ID" value="KAG7161835.1"/>
    <property type="molecule type" value="Genomic_DNA"/>
</dbReference>
<feature type="domain" description="SCP" evidence="1">
    <location>
        <begin position="1"/>
        <end position="129"/>
    </location>
</feature>
<dbReference type="Proteomes" id="UP000747542">
    <property type="component" value="Unassembled WGS sequence"/>
</dbReference>
<evidence type="ECO:0000313" key="3">
    <source>
        <dbReference type="Proteomes" id="UP000747542"/>
    </source>
</evidence>
<dbReference type="AlphaFoldDB" id="A0A8J5JPU6"/>
<evidence type="ECO:0000259" key="1">
    <source>
        <dbReference type="SMART" id="SM00198"/>
    </source>
</evidence>
<accession>A0A8J5JPU6</accession>
<sequence length="156" mass="17509">MKVLLWNDELATVAQAWASQCLYEHDGVNKRKICSRDYDVGQNLYYLWDKNSVSNWAVAIEKWYEEVVKAASTSVSRFQGDQPDTAHYTQMIWGETREVGCGAVYYTPFMGGVSRMYVCNYGPLGNIVGAPMYQKGPAATSCSSASPSIKYRKLCD</sequence>
<proteinExistence type="predicted"/>
<evidence type="ECO:0000313" key="2">
    <source>
        <dbReference type="EMBL" id="KAG7161835.1"/>
    </source>
</evidence>
<gene>
    <name evidence="2" type="primary">Crvp-L1</name>
    <name evidence="2" type="ORF">Hamer_G007494</name>
</gene>
<dbReference type="PANTHER" id="PTHR10334">
    <property type="entry name" value="CYSTEINE-RICH SECRETORY PROTEIN-RELATED"/>
    <property type="match status" value="1"/>
</dbReference>
<dbReference type="Pfam" id="PF00188">
    <property type="entry name" value="CAP"/>
    <property type="match status" value="1"/>
</dbReference>
<dbReference type="InterPro" id="IPR014044">
    <property type="entry name" value="CAP_dom"/>
</dbReference>
<dbReference type="SMART" id="SM00198">
    <property type="entry name" value="SCP"/>
    <property type="match status" value="1"/>
</dbReference>
<organism evidence="2 3">
    <name type="scientific">Homarus americanus</name>
    <name type="common">American lobster</name>
    <dbReference type="NCBI Taxonomy" id="6706"/>
    <lineage>
        <taxon>Eukaryota</taxon>
        <taxon>Metazoa</taxon>
        <taxon>Ecdysozoa</taxon>
        <taxon>Arthropoda</taxon>
        <taxon>Crustacea</taxon>
        <taxon>Multicrustacea</taxon>
        <taxon>Malacostraca</taxon>
        <taxon>Eumalacostraca</taxon>
        <taxon>Eucarida</taxon>
        <taxon>Decapoda</taxon>
        <taxon>Pleocyemata</taxon>
        <taxon>Astacidea</taxon>
        <taxon>Nephropoidea</taxon>
        <taxon>Nephropidae</taxon>
        <taxon>Homarus</taxon>
    </lineage>
</organism>
<dbReference type="CDD" id="cd05380">
    <property type="entry name" value="CAP_euk"/>
    <property type="match status" value="1"/>
</dbReference>
<dbReference type="InterPro" id="IPR018244">
    <property type="entry name" value="Allrgn_V5/Tpx1_CS"/>
</dbReference>
<keyword evidence="3" id="KW-1185">Reference proteome</keyword>
<comment type="caution">
    <text evidence="2">The sequence shown here is derived from an EMBL/GenBank/DDBJ whole genome shotgun (WGS) entry which is preliminary data.</text>
</comment>
<reference evidence="2" key="1">
    <citation type="journal article" date="2021" name="Sci. Adv.">
        <title>The American lobster genome reveals insights on longevity, neural, and immune adaptations.</title>
        <authorList>
            <person name="Polinski J.M."/>
            <person name="Zimin A.V."/>
            <person name="Clark K.F."/>
            <person name="Kohn A.B."/>
            <person name="Sadowski N."/>
            <person name="Timp W."/>
            <person name="Ptitsyn A."/>
            <person name="Khanna P."/>
            <person name="Romanova D.Y."/>
            <person name="Williams P."/>
            <person name="Greenwood S.J."/>
            <person name="Moroz L.L."/>
            <person name="Walt D.R."/>
            <person name="Bodnar A.G."/>
        </authorList>
    </citation>
    <scope>NUCLEOTIDE SEQUENCE</scope>
    <source>
        <strain evidence="2">GMGI-L3</strain>
    </source>
</reference>
<dbReference type="GO" id="GO:0005576">
    <property type="term" value="C:extracellular region"/>
    <property type="evidence" value="ECO:0007669"/>
    <property type="project" value="InterPro"/>
</dbReference>
<dbReference type="PROSITE" id="PS01010">
    <property type="entry name" value="CRISP_2"/>
    <property type="match status" value="1"/>
</dbReference>
<dbReference type="OrthoDB" id="414826at2759"/>
<dbReference type="InterPro" id="IPR001283">
    <property type="entry name" value="CRISP-related"/>
</dbReference>
<protein>
    <submittedName>
        <fullName evidence="2">CRISP/Allergen/PR-1-like 1</fullName>
    </submittedName>
</protein>
<name>A0A8J5JPU6_HOMAM</name>